<keyword evidence="1" id="KW-0732">Signal</keyword>
<sequence>MQKGKTSKFVPKLGLVLWMFPLSSWAISGTIPEANSALTSYAHEAREIDAIAQSAKKRTVTGTITDASDGTPIIGANIVVKGSQTGVISDLDGNYSIEVTGGNQQYSSPIYHAEKPFSHFRFAVLESAAGSMTNGNAWFNLGELVLYGN</sequence>
<reference evidence="2 3" key="1">
    <citation type="submission" date="2008-08" db="EMBL/GenBank/DDBJ databases">
        <title>Draft genome sequence of Bacteroides plebeius (DSM 17135).</title>
        <authorList>
            <person name="Sudarsanam P."/>
            <person name="Ley R."/>
            <person name="Guruge J."/>
            <person name="Turnbaugh P.J."/>
            <person name="Mahowald M."/>
            <person name="Liep D."/>
            <person name="Gordon J."/>
        </authorList>
    </citation>
    <scope>NUCLEOTIDE SEQUENCE [LARGE SCALE GENOMIC DNA]</scope>
    <source>
        <strain evidence="3">DSM 17135 / JCM 12973 / M2</strain>
    </source>
</reference>
<comment type="caution">
    <text evidence="2">The sequence shown here is derived from an EMBL/GenBank/DDBJ whole genome shotgun (WGS) entry which is preliminary data.</text>
</comment>
<dbReference type="SUPFAM" id="SSF49464">
    <property type="entry name" value="Carboxypeptidase regulatory domain-like"/>
    <property type="match status" value="1"/>
</dbReference>
<dbReference type="RefSeq" id="WP_007560737.1">
    <property type="nucleotide sequence ID" value="NZ_CAXSQN010000004.1"/>
</dbReference>
<evidence type="ECO:0008006" key="4">
    <source>
        <dbReference type="Google" id="ProtNLM"/>
    </source>
</evidence>
<evidence type="ECO:0000256" key="1">
    <source>
        <dbReference type="SAM" id="SignalP"/>
    </source>
</evidence>
<proteinExistence type="predicted"/>
<dbReference type="Pfam" id="PF13715">
    <property type="entry name" value="CarbopepD_reg_2"/>
    <property type="match status" value="1"/>
</dbReference>
<dbReference type="HOGENOM" id="CLU_1746024_0_0_10"/>
<protein>
    <recommendedName>
        <fullName evidence="4">Carboxypeptidase regulatory-like domain-containing protein</fullName>
    </recommendedName>
</protein>
<evidence type="ECO:0000313" key="3">
    <source>
        <dbReference type="Proteomes" id="UP000003452"/>
    </source>
</evidence>
<feature type="signal peptide" evidence="1">
    <location>
        <begin position="1"/>
        <end position="26"/>
    </location>
</feature>
<reference evidence="2 3" key="2">
    <citation type="submission" date="2008-08" db="EMBL/GenBank/DDBJ databases">
        <authorList>
            <person name="Fulton L."/>
            <person name="Clifton S."/>
            <person name="Fulton B."/>
            <person name="Xu J."/>
            <person name="Minx P."/>
            <person name="Pepin K.H."/>
            <person name="Johnson M."/>
            <person name="Thiruvilangam P."/>
            <person name="Bhonagiri V."/>
            <person name="Nash W.E."/>
            <person name="Mardis E.R."/>
            <person name="Wilson R.K."/>
        </authorList>
    </citation>
    <scope>NUCLEOTIDE SEQUENCE [LARGE SCALE GENOMIC DNA]</scope>
    <source>
        <strain evidence="3">DSM 17135 / JCM 12973 / M2</strain>
    </source>
</reference>
<dbReference type="GeneID" id="43184621"/>
<dbReference type="EMBL" id="ABQC02000018">
    <property type="protein sequence ID" value="EDY96025.1"/>
    <property type="molecule type" value="Genomic_DNA"/>
</dbReference>
<dbReference type="Gene3D" id="2.60.40.1120">
    <property type="entry name" value="Carboxypeptidase-like, regulatory domain"/>
    <property type="match status" value="1"/>
</dbReference>
<dbReference type="AlphaFoldDB" id="B5CXY7"/>
<gene>
    <name evidence="2" type="ORF">BACPLE_01582</name>
</gene>
<evidence type="ECO:0000313" key="2">
    <source>
        <dbReference type="EMBL" id="EDY96025.1"/>
    </source>
</evidence>
<dbReference type="Proteomes" id="UP000003452">
    <property type="component" value="Unassembled WGS sequence"/>
</dbReference>
<feature type="chain" id="PRO_5002830754" description="Carboxypeptidase regulatory-like domain-containing protein" evidence="1">
    <location>
        <begin position="27"/>
        <end position="149"/>
    </location>
</feature>
<accession>B5CXY7</accession>
<organism evidence="2 3">
    <name type="scientific">Phocaeicola plebeius (strain DSM 17135 / JCM 12973 / CCUG 54634 / M2)</name>
    <name type="common">Bacteroides plebeius</name>
    <dbReference type="NCBI Taxonomy" id="484018"/>
    <lineage>
        <taxon>Bacteria</taxon>
        <taxon>Pseudomonadati</taxon>
        <taxon>Bacteroidota</taxon>
        <taxon>Bacteroidia</taxon>
        <taxon>Bacteroidales</taxon>
        <taxon>Bacteroidaceae</taxon>
        <taxon>Phocaeicola</taxon>
    </lineage>
</organism>
<dbReference type="eggNOG" id="COG4206">
    <property type="taxonomic scope" value="Bacteria"/>
</dbReference>
<name>B5CXY7_PHOPM</name>
<dbReference type="InterPro" id="IPR008969">
    <property type="entry name" value="CarboxyPept-like_regulatory"/>
</dbReference>